<dbReference type="EMBL" id="ARYJ01000003">
    <property type="protein sequence ID" value="KCZ89622.1"/>
    <property type="molecule type" value="Genomic_DNA"/>
</dbReference>
<dbReference type="STRING" id="1280952.HJA_05202"/>
<dbReference type="InterPro" id="IPR050557">
    <property type="entry name" value="RTX_toxin/Mannuronan_C5-epim"/>
</dbReference>
<protein>
    <submittedName>
        <fullName evidence="4">Calcium binding hemolysin protein</fullName>
    </submittedName>
</protein>
<dbReference type="PRINTS" id="PR00313">
    <property type="entry name" value="CABNDNGRPT"/>
</dbReference>
<reference evidence="4 5" key="1">
    <citation type="journal article" date="2014" name="Antonie Van Leeuwenhoek">
        <title>Hyphomonas beringensis sp. nov. and Hyphomonas chukchiensis sp. nov., isolated from surface seawater of the Bering Sea and Chukchi Sea.</title>
        <authorList>
            <person name="Li C."/>
            <person name="Lai Q."/>
            <person name="Li G."/>
            <person name="Dong C."/>
            <person name="Wang J."/>
            <person name="Liao Y."/>
            <person name="Shao Z."/>
        </authorList>
    </citation>
    <scope>NUCLEOTIDE SEQUENCE [LARGE SCALE GENOMIC DNA]</scope>
    <source>
        <strain evidence="4 5">VP2</strain>
    </source>
</reference>
<feature type="compositionally biased region" description="Low complexity" evidence="3">
    <location>
        <begin position="1"/>
        <end position="15"/>
    </location>
</feature>
<dbReference type="Gene3D" id="2.150.10.10">
    <property type="entry name" value="Serralysin-like metalloprotease, C-terminal"/>
    <property type="match status" value="5"/>
</dbReference>
<dbReference type="PANTHER" id="PTHR38340:SF1">
    <property type="entry name" value="S-LAYER PROTEIN"/>
    <property type="match status" value="1"/>
</dbReference>
<sequence length="1593" mass="166826">MTEITGTSGNDTLDGTSDDDTISGGDGNDRIDGGYGNDLLEGDAGHDVLIGGDGDDTLVGGDGQDIFFGGAGTDTFDGGEGTDSLYFGAYEDLEDGGQDSDIVVDVTAGTASHNWITETFTSIETFWLANGNDTFVGSNGNDTVYGQTGDDYLSGGDGDDFLGGGSGDDTLVGGAGNDRIAGGMGTDIIDAGAGDDTVSFLSNEGEILDTVDGGDGTDRIQLVWVAQGPGYYSFDSSISGFEEISIVFGAGQQDQRLIFDAEFFRNNSITMIDPWQHEVQGQSVSIEIDMDEEVFLDLSALQFSENWNDFASNGEVGDTLKIIGDDSSETIIGSEVNAEIDTGGGNDTIYGGLGDDTLIGGAGDDYLSGGFGNDAVFGGEGNDRIENGSGQNTIDAGAGDDIVSFGGDDGEVDDFIDGGDGVDTAQFVAFPANGDYVHVNSSVVGFEVIEGFFATSSANMPAPVLNLQLDAAFFQANQISNIRSNAHNADGSHFNITVLMGDETTVDLSALQFDANWNNYTPYGATGDSLMIIGDDANETIIGTSYSNIIRGGGGDDLLTGGIDMDRFEFFHGDGNDTITNFDPFWDLIILRGFSDAEIDAAYSGRQIEGNDIVLSFSDGDSIRLQNVSSEDFSKNQLVGAPAEPDIPGDTSTDAWIVPGETLSSEIESSADSDWLRFSVGADEYFAIEISAEGNLETTIRDASGNELNLSTTRFQTIYDPVTGNQVLLLKHLPEGDYILDLSAYSSRAYTIDARILEDEFSADTSTTGHIALGDTLESTFAFEGDKDWIRFDGVEGQVLRFSFNTSSSVIDGYGPALYDASGNLVDLPGYLGQNVTTNPATGEQYFTFEVPSTGEYFLRLYGSFSEPGFDASYTVSMSELDDIPADVSTTAILVQPGETILGELEIAGDSDWFAIDVAGPQTIRFLATGDQDSLWTSSLTLTFYDEAGNVIGTGRPEYDGNYDLIGNGFLHADHAGRYYVAVEGGNTNTGFYSLTATPLDYGTPLPTSDGTSIHAGGGIYGSIGTTGLPDGLLATALILTGSNGDLELSVGIIDPVADQQLSSVRLGVDGANVTASSLQSFDGGFAAVYIIADYDTSTSTLMAAFFDESGTQTGEPVVLGGITGTQSGLTQELGVIRNADGSIGITAGINTPDGAQLYLLDVASSGTVQAVTLVASLDGASVSDPTLVLLETGERLVTWIESSATSGLTQHTSFIDPAGSANPGVLAGPDLSFSDRDAVVTSVNGGFAVLRSMGTHYELQLFDLDGTARGGPVSIGTVGGTPGTYDFDVLGMADGTIVTATTGPDGVQISRFDSDGTLLGEATQEYSNWNASRNVHLTALSDTSFSLLFGSGAGYEFQVNTFDLPPVMTRLDGSDGAEHLDGSSLADFIRGFAGDDYLTGLSGDDDLFGGTGNDHILGGDGLDRLTAGGGSDKMLGGKGADTFVLTADGIADTISDFDFREDHIEIVRADGLQGMNDLTITQDGRDVVITGQGLEVRLYDTSAEALHAGHFVFVDDIDDSFIALPEPANTAAEAQSVDKPVVFEDLFPDGLPEPADQVAIHPVLTVDYELDAHDHWVITPGDTPLDPGWFLN</sequence>
<dbReference type="PATRIC" id="fig|1280952.3.peg.1031"/>
<evidence type="ECO:0000313" key="5">
    <source>
        <dbReference type="Proteomes" id="UP000024816"/>
    </source>
</evidence>
<evidence type="ECO:0000256" key="1">
    <source>
        <dbReference type="ARBA" id="ARBA00004613"/>
    </source>
</evidence>
<feature type="region of interest" description="Disordered" evidence="3">
    <location>
        <begin position="1"/>
        <end position="37"/>
    </location>
</feature>
<organism evidence="4 5">
    <name type="scientific">Hyphomonas jannaschiana VP2</name>
    <dbReference type="NCBI Taxonomy" id="1280952"/>
    <lineage>
        <taxon>Bacteria</taxon>
        <taxon>Pseudomonadati</taxon>
        <taxon>Pseudomonadota</taxon>
        <taxon>Alphaproteobacteria</taxon>
        <taxon>Hyphomonadales</taxon>
        <taxon>Hyphomonadaceae</taxon>
        <taxon>Hyphomonas</taxon>
    </lineage>
</organism>
<dbReference type="Proteomes" id="UP000024816">
    <property type="component" value="Unassembled WGS sequence"/>
</dbReference>
<dbReference type="InterPro" id="IPR001343">
    <property type="entry name" value="Hemolysn_Ca-bd"/>
</dbReference>
<evidence type="ECO:0000256" key="2">
    <source>
        <dbReference type="ARBA" id="ARBA00022525"/>
    </source>
</evidence>
<keyword evidence="2" id="KW-0964">Secreted</keyword>
<dbReference type="PANTHER" id="PTHR38340">
    <property type="entry name" value="S-LAYER PROTEIN"/>
    <property type="match status" value="1"/>
</dbReference>
<accession>A0A059FG88</accession>
<gene>
    <name evidence="4" type="ORF">HJA_05202</name>
</gene>
<dbReference type="Gene3D" id="2.60.120.380">
    <property type="match status" value="3"/>
</dbReference>
<keyword evidence="5" id="KW-1185">Reference proteome</keyword>
<dbReference type="PROSITE" id="PS00330">
    <property type="entry name" value="HEMOLYSIN_CALCIUM"/>
    <property type="match status" value="7"/>
</dbReference>
<evidence type="ECO:0000313" key="4">
    <source>
        <dbReference type="EMBL" id="KCZ89622.1"/>
    </source>
</evidence>
<dbReference type="SUPFAM" id="SSF51120">
    <property type="entry name" value="beta-Roll"/>
    <property type="match status" value="4"/>
</dbReference>
<dbReference type="GO" id="GO:0005576">
    <property type="term" value="C:extracellular region"/>
    <property type="evidence" value="ECO:0007669"/>
    <property type="project" value="UniProtKB-SubCell"/>
</dbReference>
<dbReference type="GO" id="GO:0005509">
    <property type="term" value="F:calcium ion binding"/>
    <property type="evidence" value="ECO:0007669"/>
    <property type="project" value="InterPro"/>
</dbReference>
<dbReference type="eggNOG" id="COG2931">
    <property type="taxonomic scope" value="Bacteria"/>
</dbReference>
<comment type="subcellular location">
    <subcellularLocation>
        <location evidence="1">Secreted</location>
    </subcellularLocation>
</comment>
<dbReference type="InterPro" id="IPR018511">
    <property type="entry name" value="Hemolysin-typ_Ca-bd_CS"/>
</dbReference>
<dbReference type="InterPro" id="IPR011049">
    <property type="entry name" value="Serralysin-like_metalloprot_C"/>
</dbReference>
<dbReference type="OrthoDB" id="7629535at2"/>
<proteinExistence type="predicted"/>
<dbReference type="Pfam" id="PF00353">
    <property type="entry name" value="HemolysinCabind"/>
    <property type="match status" value="9"/>
</dbReference>
<evidence type="ECO:0000256" key="3">
    <source>
        <dbReference type="SAM" id="MobiDB-lite"/>
    </source>
</evidence>
<dbReference type="RefSeq" id="WP_035579208.1">
    <property type="nucleotide sequence ID" value="NZ_ARYJ01000003.1"/>
</dbReference>
<name>A0A059FG88_9PROT</name>
<comment type="caution">
    <text evidence="4">The sequence shown here is derived from an EMBL/GenBank/DDBJ whole genome shotgun (WGS) entry which is preliminary data.</text>
</comment>
<dbReference type="Gene3D" id="2.160.20.160">
    <property type="match status" value="1"/>
</dbReference>